<gene>
    <name evidence="1" type="ORF">TNIN_275161</name>
</gene>
<proteinExistence type="predicted"/>
<keyword evidence="2" id="KW-1185">Reference proteome</keyword>
<sequence length="83" mass="9577">MCTTNAIEFFIMRKKSYRSSVHVKKADSLLSDASKYPVYANTRASNEGRFSTCYVSGVRAAVVKMMVRLRSRFEHCFYVVFEC</sequence>
<dbReference type="EMBL" id="BMAV01027293">
    <property type="protein sequence ID" value="GFS57892.1"/>
    <property type="molecule type" value="Genomic_DNA"/>
</dbReference>
<organism evidence="1 2">
    <name type="scientific">Trichonephila inaurata madagascariensis</name>
    <dbReference type="NCBI Taxonomy" id="2747483"/>
    <lineage>
        <taxon>Eukaryota</taxon>
        <taxon>Metazoa</taxon>
        <taxon>Ecdysozoa</taxon>
        <taxon>Arthropoda</taxon>
        <taxon>Chelicerata</taxon>
        <taxon>Arachnida</taxon>
        <taxon>Araneae</taxon>
        <taxon>Araneomorphae</taxon>
        <taxon>Entelegynae</taxon>
        <taxon>Araneoidea</taxon>
        <taxon>Nephilidae</taxon>
        <taxon>Trichonephila</taxon>
        <taxon>Trichonephila inaurata</taxon>
    </lineage>
</organism>
<evidence type="ECO:0000313" key="1">
    <source>
        <dbReference type="EMBL" id="GFS57892.1"/>
    </source>
</evidence>
<reference evidence="1" key="1">
    <citation type="submission" date="2020-08" db="EMBL/GenBank/DDBJ databases">
        <title>Multicomponent nature underlies the extraordinary mechanical properties of spider dragline silk.</title>
        <authorList>
            <person name="Kono N."/>
            <person name="Nakamura H."/>
            <person name="Mori M."/>
            <person name="Yoshida Y."/>
            <person name="Ohtoshi R."/>
            <person name="Malay A.D."/>
            <person name="Moran D.A.P."/>
            <person name="Tomita M."/>
            <person name="Numata K."/>
            <person name="Arakawa K."/>
        </authorList>
    </citation>
    <scope>NUCLEOTIDE SEQUENCE</scope>
</reference>
<protein>
    <submittedName>
        <fullName evidence="1">Uncharacterized protein</fullName>
    </submittedName>
</protein>
<evidence type="ECO:0000313" key="2">
    <source>
        <dbReference type="Proteomes" id="UP000886998"/>
    </source>
</evidence>
<accession>A0A8X6IS98</accession>
<dbReference type="Proteomes" id="UP000886998">
    <property type="component" value="Unassembled WGS sequence"/>
</dbReference>
<dbReference type="OrthoDB" id="10300959at2759"/>
<name>A0A8X6IS98_9ARAC</name>
<dbReference type="AlphaFoldDB" id="A0A8X6IS98"/>
<comment type="caution">
    <text evidence="1">The sequence shown here is derived from an EMBL/GenBank/DDBJ whole genome shotgun (WGS) entry which is preliminary data.</text>
</comment>